<gene>
    <name evidence="2" type="ORF">CIT25_26680</name>
</gene>
<feature type="region of interest" description="Disordered" evidence="1">
    <location>
        <begin position="70"/>
        <end position="111"/>
    </location>
</feature>
<sequence length="111" mass="13058">MLLAPLLESYFRRRLTKQRNATPATVASYRDALRMLILFAAARLRKKPAALALEELIEISFRFSRRTRGEAEQFRHHAQRPLGRDPIFLPPRRCRRPGILRRRPTRADDSH</sequence>
<evidence type="ECO:0000313" key="2">
    <source>
        <dbReference type="EMBL" id="PAP99192.1"/>
    </source>
</evidence>
<evidence type="ECO:0000256" key="1">
    <source>
        <dbReference type="SAM" id="MobiDB-lite"/>
    </source>
</evidence>
<dbReference type="Proteomes" id="UP000216215">
    <property type="component" value="Unassembled WGS sequence"/>
</dbReference>
<accession>A0AB36R427</accession>
<reference evidence="3" key="1">
    <citation type="submission" date="2017-08" db="EMBL/GenBank/DDBJ databases">
        <title>Mesorhizobium wenxinae sp. nov., a novel rhizobial species isolated from root nodules of chickpea (Cicer arietinum L.).</title>
        <authorList>
            <person name="Zhang J."/>
        </authorList>
    </citation>
    <scope>NUCLEOTIDE SEQUENCE [LARGE SCALE GENOMIC DNA]</scope>
    <source>
        <strain evidence="3">USDA 3392</strain>
    </source>
</reference>
<keyword evidence="3" id="KW-1185">Reference proteome</keyword>
<feature type="compositionally biased region" description="Basic residues" evidence="1">
    <location>
        <begin position="92"/>
        <end position="104"/>
    </location>
</feature>
<dbReference type="AlphaFoldDB" id="A0AB36R427"/>
<evidence type="ECO:0008006" key="4">
    <source>
        <dbReference type="Google" id="ProtNLM"/>
    </source>
</evidence>
<organism evidence="2 3">
    <name type="scientific">Mesorhizobium mediterraneum</name>
    <dbReference type="NCBI Taxonomy" id="43617"/>
    <lineage>
        <taxon>Bacteria</taxon>
        <taxon>Pseudomonadati</taxon>
        <taxon>Pseudomonadota</taxon>
        <taxon>Alphaproteobacteria</taxon>
        <taxon>Hyphomicrobiales</taxon>
        <taxon>Phyllobacteriaceae</taxon>
        <taxon>Mesorhizobium</taxon>
    </lineage>
</organism>
<comment type="caution">
    <text evidence="2">The sequence shown here is derived from an EMBL/GenBank/DDBJ whole genome shotgun (WGS) entry which is preliminary data.</text>
</comment>
<proteinExistence type="predicted"/>
<name>A0AB36R427_9HYPH</name>
<dbReference type="EMBL" id="NPKI01000034">
    <property type="protein sequence ID" value="PAP99192.1"/>
    <property type="molecule type" value="Genomic_DNA"/>
</dbReference>
<protein>
    <recommendedName>
        <fullName evidence="4">Core-binding (CB) domain-containing protein</fullName>
    </recommendedName>
</protein>
<evidence type="ECO:0000313" key="3">
    <source>
        <dbReference type="Proteomes" id="UP000216215"/>
    </source>
</evidence>